<dbReference type="SUPFAM" id="SSF81891">
    <property type="entry name" value="Poly A polymerase C-terminal region-like"/>
    <property type="match status" value="1"/>
</dbReference>
<evidence type="ECO:0000256" key="2">
    <source>
        <dbReference type="ARBA" id="ARBA00022679"/>
    </source>
</evidence>
<feature type="domain" description="Poly A polymerase head" evidence="10">
    <location>
        <begin position="84"/>
        <end position="214"/>
    </location>
</feature>
<feature type="active site" evidence="7">
    <location>
        <position position="102"/>
    </location>
</feature>
<keyword evidence="4 7" id="KW-0067">ATP-binding</keyword>
<feature type="region of interest" description="Disordered" evidence="9">
    <location>
        <begin position="451"/>
        <end position="475"/>
    </location>
</feature>
<dbReference type="RefSeq" id="WP_005004267.1">
    <property type="nucleotide sequence ID" value="NZ_CH672427.1"/>
</dbReference>
<feature type="domain" description="Polymerase A arginine-rich C-terminal" evidence="11">
    <location>
        <begin position="363"/>
        <end position="468"/>
    </location>
</feature>
<keyword evidence="6 7" id="KW-0804">Transcription</keyword>
<feature type="active site" evidence="7">
    <location>
        <position position="183"/>
    </location>
</feature>
<comment type="similarity">
    <text evidence="7 8">Belongs to the tRNA nucleotidyltransferase/poly(A) polymerase family.</text>
</comment>
<dbReference type="Pfam" id="PF01743">
    <property type="entry name" value="PolyA_pol"/>
    <property type="match status" value="1"/>
</dbReference>
<organism evidence="13 14">
    <name type="scientific">Nitrococcus mobilis Nb-231</name>
    <dbReference type="NCBI Taxonomy" id="314278"/>
    <lineage>
        <taxon>Bacteria</taxon>
        <taxon>Pseudomonadati</taxon>
        <taxon>Pseudomonadota</taxon>
        <taxon>Gammaproteobacteria</taxon>
        <taxon>Chromatiales</taxon>
        <taxon>Ectothiorhodospiraceae</taxon>
        <taxon>Nitrococcus</taxon>
    </lineage>
</organism>
<keyword evidence="14" id="KW-1185">Reference proteome</keyword>
<evidence type="ECO:0000259" key="10">
    <source>
        <dbReference type="Pfam" id="PF01743"/>
    </source>
</evidence>
<evidence type="ECO:0000256" key="6">
    <source>
        <dbReference type="ARBA" id="ARBA00023163"/>
    </source>
</evidence>
<evidence type="ECO:0000256" key="1">
    <source>
        <dbReference type="ARBA" id="ARBA00022664"/>
    </source>
</evidence>
<feature type="active site" evidence="7">
    <location>
        <position position="104"/>
    </location>
</feature>
<dbReference type="GO" id="GO:1990817">
    <property type="term" value="F:poly(A) RNA polymerase activity"/>
    <property type="evidence" value="ECO:0007669"/>
    <property type="project" value="UniProtKB-UniRule"/>
</dbReference>
<evidence type="ECO:0000256" key="8">
    <source>
        <dbReference type="RuleBase" id="RU003953"/>
    </source>
</evidence>
<dbReference type="InterPro" id="IPR002646">
    <property type="entry name" value="PolA_pol_head_dom"/>
</dbReference>
<dbReference type="OrthoDB" id="9805698at2"/>
<keyword evidence="5 7" id="KW-0694">RNA-binding</keyword>
<dbReference type="Gene3D" id="3.30.460.10">
    <property type="entry name" value="Beta Polymerase, domain 2"/>
    <property type="match status" value="1"/>
</dbReference>
<dbReference type="InterPro" id="IPR010206">
    <property type="entry name" value="PolA_pol_I"/>
</dbReference>
<keyword evidence="1 7" id="KW-0507">mRNA processing</keyword>
<dbReference type="PANTHER" id="PTHR43051">
    <property type="entry name" value="POLYNUCLEOTIDE ADENYLYLTRANSFERASE FAMILY PROTEIN"/>
    <property type="match status" value="1"/>
</dbReference>
<keyword evidence="2 7" id="KW-0808">Transferase</keyword>
<dbReference type="AlphaFoldDB" id="A4BLN3"/>
<evidence type="ECO:0000313" key="14">
    <source>
        <dbReference type="Proteomes" id="UP000003374"/>
    </source>
</evidence>
<protein>
    <recommendedName>
        <fullName evidence="7">Poly(A) polymerase I</fullName>
        <shortName evidence="7">PAP I</shortName>
        <ecNumber evidence="7">2.7.7.19</ecNumber>
    </recommendedName>
</protein>
<evidence type="ECO:0000256" key="3">
    <source>
        <dbReference type="ARBA" id="ARBA00022741"/>
    </source>
</evidence>
<evidence type="ECO:0000256" key="9">
    <source>
        <dbReference type="SAM" id="MobiDB-lite"/>
    </source>
</evidence>
<dbReference type="EMBL" id="AAOF01000001">
    <property type="protein sequence ID" value="EAR23221.1"/>
    <property type="molecule type" value="Genomic_DNA"/>
</dbReference>
<dbReference type="FunFam" id="3.30.460.10:FF:000035">
    <property type="entry name" value="Poly(A) polymerase I"/>
    <property type="match status" value="1"/>
</dbReference>
<dbReference type="InterPro" id="IPR025866">
    <property type="entry name" value="PolyA_pol_arg_C_dom"/>
</dbReference>
<accession>A4BLN3</accession>
<evidence type="ECO:0000256" key="4">
    <source>
        <dbReference type="ARBA" id="ARBA00022840"/>
    </source>
</evidence>
<dbReference type="InterPro" id="IPR052191">
    <property type="entry name" value="tRNA_ntf/polyA_polymerase_I"/>
</dbReference>
<dbReference type="Gene3D" id="1.10.3090.10">
    <property type="entry name" value="cca-adding enzyme, domain 2"/>
    <property type="match status" value="1"/>
</dbReference>
<dbReference type="PANTHER" id="PTHR43051:SF1">
    <property type="entry name" value="POLYNUCLEOTIDE ADENYLYLTRANSFERASE FAMILY PROTEIN"/>
    <property type="match status" value="1"/>
</dbReference>
<proteinExistence type="inferred from homology"/>
<dbReference type="STRING" id="314278.NB231_15413"/>
<feature type="domain" description="tRNA nucleotidyltransferase/poly(A) polymerase RNA and SrmB- binding" evidence="12">
    <location>
        <begin position="241"/>
        <end position="302"/>
    </location>
</feature>
<dbReference type="GO" id="GO:0005524">
    <property type="term" value="F:ATP binding"/>
    <property type="evidence" value="ECO:0007669"/>
    <property type="project" value="UniProtKB-UniRule"/>
</dbReference>
<evidence type="ECO:0000256" key="5">
    <source>
        <dbReference type="ARBA" id="ARBA00022884"/>
    </source>
</evidence>
<evidence type="ECO:0000313" key="13">
    <source>
        <dbReference type="EMBL" id="EAR23221.1"/>
    </source>
</evidence>
<comment type="caution">
    <text evidence="13">The sequence shown here is derived from an EMBL/GenBank/DDBJ whole genome shotgun (WGS) entry which is preliminary data.</text>
</comment>
<dbReference type="Pfam" id="PF12626">
    <property type="entry name" value="PolyA_pol_arg_C"/>
    <property type="match status" value="1"/>
</dbReference>
<evidence type="ECO:0000259" key="12">
    <source>
        <dbReference type="Pfam" id="PF12627"/>
    </source>
</evidence>
<evidence type="ECO:0000259" key="11">
    <source>
        <dbReference type="Pfam" id="PF12626"/>
    </source>
</evidence>
<dbReference type="NCBIfam" id="TIGR01942">
    <property type="entry name" value="pcnB"/>
    <property type="match status" value="1"/>
</dbReference>
<reference evidence="13 14" key="1">
    <citation type="submission" date="2006-02" db="EMBL/GenBank/DDBJ databases">
        <authorList>
            <person name="Waterbury J."/>
            <person name="Ferriera S."/>
            <person name="Johnson J."/>
            <person name="Kravitz S."/>
            <person name="Halpern A."/>
            <person name="Remington K."/>
            <person name="Beeson K."/>
            <person name="Tran B."/>
            <person name="Rogers Y.-H."/>
            <person name="Friedman R."/>
            <person name="Venter J.C."/>
        </authorList>
    </citation>
    <scope>NUCLEOTIDE SEQUENCE [LARGE SCALE GENOMIC DNA]</scope>
    <source>
        <strain evidence="13 14">Nb-231</strain>
    </source>
</reference>
<dbReference type="Pfam" id="PF12627">
    <property type="entry name" value="PolyA_pol_RNAbd"/>
    <property type="match status" value="1"/>
</dbReference>
<dbReference type="SUPFAM" id="SSF81301">
    <property type="entry name" value="Nucleotidyltransferase"/>
    <property type="match status" value="1"/>
</dbReference>
<dbReference type="eggNOG" id="COG0617">
    <property type="taxonomic scope" value="Bacteria"/>
</dbReference>
<dbReference type="InterPro" id="IPR043519">
    <property type="entry name" value="NT_sf"/>
</dbReference>
<dbReference type="EC" id="2.7.7.19" evidence="7"/>
<name>A4BLN3_9GAMM</name>
<dbReference type="GO" id="GO:0006397">
    <property type="term" value="P:mRNA processing"/>
    <property type="evidence" value="ECO:0007669"/>
    <property type="project" value="UniProtKB-KW"/>
</dbReference>
<feature type="compositionally biased region" description="Basic residues" evidence="9">
    <location>
        <begin position="458"/>
        <end position="469"/>
    </location>
</feature>
<dbReference type="Proteomes" id="UP000003374">
    <property type="component" value="Unassembled WGS sequence"/>
</dbReference>
<comment type="catalytic activity">
    <reaction evidence="7">
        <text>RNA(n) + ATP = RNA(n)-3'-adenine ribonucleotide + diphosphate</text>
        <dbReference type="Rhea" id="RHEA:11332"/>
        <dbReference type="Rhea" id="RHEA-COMP:14527"/>
        <dbReference type="Rhea" id="RHEA-COMP:17347"/>
        <dbReference type="ChEBI" id="CHEBI:30616"/>
        <dbReference type="ChEBI" id="CHEBI:33019"/>
        <dbReference type="ChEBI" id="CHEBI:140395"/>
        <dbReference type="ChEBI" id="CHEBI:173115"/>
        <dbReference type="EC" id="2.7.7.19"/>
    </reaction>
</comment>
<evidence type="ECO:0000256" key="7">
    <source>
        <dbReference type="HAMAP-Rule" id="MF_00957"/>
    </source>
</evidence>
<dbReference type="GO" id="GO:0043633">
    <property type="term" value="P:polyadenylation-dependent RNA catabolic process"/>
    <property type="evidence" value="ECO:0007669"/>
    <property type="project" value="InterPro"/>
</dbReference>
<sequence>MGAWLSLAVSAPPCSQTKPAPCYKGWYYTRTLRADKSWEYVTELAAIHHDPVVISRSEHGISRANISRNALKVLYRLNKAGYAAYLVGGGVRDLSLGREPKDFDVATDARPEQVKQLFRNCRLIGRRFRLAHVYFGSEIIEVATFRALQEAGEADEQARVLENGRLLRDNVFGTIEEDALRRDFTVNALYYHIADFTLVDYVGGMADLRCGVLRLIGAAEVRYREDPVRMLRAVRFAVKLGFRMHPETAEAIPRMAHLLGHIPPARLFDETLKLFVTGMGLEAFECLRHYGLFGYLFPATEAVLSGDEFGAALGFLARALADTDRRVAEGKSVTPAFLFAALLWPSIAQRFTAAEPHAVGSIQEIQEAAGEILQDQTRCVSIPKRFSIPMREIWSLQPRFERRTGKRALRLLSHPRFRAAYDFLLLRAEAGEVEAELAHWWTQLQQAPVEQRTEMVGRRRRSGTRRGRHKGSDTV</sequence>
<dbReference type="GO" id="GO:0003723">
    <property type="term" value="F:RNA binding"/>
    <property type="evidence" value="ECO:0007669"/>
    <property type="project" value="UniProtKB-UniRule"/>
</dbReference>
<dbReference type="HAMAP" id="MF_00957">
    <property type="entry name" value="PolyA_pol"/>
    <property type="match status" value="1"/>
</dbReference>
<dbReference type="CDD" id="cd05398">
    <property type="entry name" value="NT_ClassII-CCAase"/>
    <property type="match status" value="1"/>
</dbReference>
<keyword evidence="3 7" id="KW-0547">Nucleotide-binding</keyword>
<dbReference type="InterPro" id="IPR032828">
    <property type="entry name" value="PolyA_RNA-bd"/>
</dbReference>
<gene>
    <name evidence="7" type="primary">pcnB</name>
    <name evidence="13" type="ORF">NB231_15413</name>
</gene>
<comment type="function">
    <text evidence="7">Adds poly(A) tail to the 3' end of many RNAs, which usually targets these RNAs for decay. Plays a significant role in the global control of gene expression, through influencing the rate of transcript degradation, and in the general RNA quality control.</text>
</comment>
<dbReference type="HOGENOM" id="CLU_015961_0_0_6"/>